<dbReference type="InterPro" id="IPR001932">
    <property type="entry name" value="PPM-type_phosphatase-like_dom"/>
</dbReference>
<dbReference type="Pfam" id="PF07228">
    <property type="entry name" value="SpoIIE"/>
    <property type="match status" value="1"/>
</dbReference>
<dbReference type="AlphaFoldDB" id="A0A1X1XQF1"/>
<dbReference type="InterPro" id="IPR029016">
    <property type="entry name" value="GAF-like_dom_sf"/>
</dbReference>
<dbReference type="InterPro" id="IPR036457">
    <property type="entry name" value="PPM-type-like_dom_sf"/>
</dbReference>
<evidence type="ECO:0000256" key="5">
    <source>
        <dbReference type="ARBA" id="ARBA00022679"/>
    </source>
</evidence>
<dbReference type="InterPro" id="IPR003661">
    <property type="entry name" value="HisK_dim/P_dom"/>
</dbReference>
<dbReference type="CDD" id="cd00156">
    <property type="entry name" value="REC"/>
    <property type="match status" value="1"/>
</dbReference>
<evidence type="ECO:0000259" key="10">
    <source>
        <dbReference type="PROSITE" id="PS50110"/>
    </source>
</evidence>
<dbReference type="CDD" id="cd00082">
    <property type="entry name" value="HisKA"/>
    <property type="match status" value="1"/>
</dbReference>
<dbReference type="Gene3D" id="3.30.565.10">
    <property type="entry name" value="Histidine kinase-like ATPase, C-terminal domain"/>
    <property type="match status" value="2"/>
</dbReference>
<dbReference type="Pfam" id="PF13185">
    <property type="entry name" value="GAF_2"/>
    <property type="match status" value="1"/>
</dbReference>
<dbReference type="InterPro" id="IPR003594">
    <property type="entry name" value="HATPase_dom"/>
</dbReference>
<evidence type="ECO:0000256" key="3">
    <source>
        <dbReference type="ARBA" id="ARBA00012438"/>
    </source>
</evidence>
<dbReference type="OrthoDB" id="163538at2"/>
<dbReference type="InterPro" id="IPR035965">
    <property type="entry name" value="PAS-like_dom_sf"/>
</dbReference>
<dbReference type="EC" id="2.7.13.3" evidence="3"/>
<dbReference type="Pfam" id="PF08448">
    <property type="entry name" value="PAS_4"/>
    <property type="match status" value="1"/>
</dbReference>
<feature type="modified residue" description="4-aspartylphosphate" evidence="8">
    <location>
        <position position="645"/>
    </location>
</feature>
<dbReference type="Pfam" id="PF02518">
    <property type="entry name" value="HATPase_c"/>
    <property type="match status" value="1"/>
</dbReference>
<dbReference type="Proteomes" id="UP000193487">
    <property type="component" value="Unassembled WGS sequence"/>
</dbReference>
<reference evidence="11 12" key="1">
    <citation type="submission" date="2016-01" db="EMBL/GenBank/DDBJ databases">
        <title>The new phylogeny of the genus Mycobacterium.</title>
        <authorList>
            <person name="Tarcisio F."/>
            <person name="Conor M."/>
            <person name="Antonella G."/>
            <person name="Elisabetta G."/>
            <person name="Giulia F.S."/>
            <person name="Sara T."/>
            <person name="Anna F."/>
            <person name="Clotilde B."/>
            <person name="Roberto B."/>
            <person name="Veronica D.S."/>
            <person name="Fabio R."/>
            <person name="Monica P."/>
            <person name="Olivier J."/>
            <person name="Enrico T."/>
            <person name="Nicola S."/>
        </authorList>
    </citation>
    <scope>NUCLEOTIDE SEQUENCE [LARGE SCALE GENOMIC DNA]</scope>
    <source>
        <strain evidence="11 12">DSM 45166</strain>
    </source>
</reference>
<dbReference type="InterPro" id="IPR005467">
    <property type="entry name" value="His_kinase_dom"/>
</dbReference>
<dbReference type="Gene3D" id="3.30.450.40">
    <property type="match status" value="1"/>
</dbReference>
<dbReference type="PROSITE" id="PS50109">
    <property type="entry name" value="HIS_KIN"/>
    <property type="match status" value="1"/>
</dbReference>
<sequence>MSEHLPADLAAAVGLGGELGRLFAEFDWAAHPLGPAQDWPAEVRSAVAVVLTSRFPIVLWLGADDLFLVYNDAYIQILGDKHPEALGRPGRDVWWDIWEPISPMLAGVVATGEATWSHDLMLPMVTGGRRQERYFTFTYSPLIGQDGTIYGIFCPSFETTERVLSERRLHLLNAVASATMETRTIDDAVDAAVAVCASQPADVPLVAAYVEGTLRGGTPSVLPLLPRTLAELTDWDPTQRSRAELHVVDGAVSLIPGLDEVLGGDCPEQILMLPLGEGSTAGALVVGVSPRCPLDTQYRGFCQLLADQLSSALASAVSYEQERRRADALAELDRAKTAFLTNVSHEFRTPLTLLMGPLDDALADTGPDTLLAQRLRTARRNAGRLLRLVDSLLDFSRIEAGRATADLVCTDVGALTAHIASSFTELCQRAGLELVLDCRPALADVDPAMWETIMLNLLSNAVKYTLQGSITVVTHCDSGKCRIGIADTGVGISVDDLNRLGERFFRADSARGRSVEGTGIGLSLVRGLVELQHGTVHIDSELDRGTTVTIVLPQSAGGTPVQHSPAGLLDNPYVVEAGQWLAPVTASPRDRDDDRELVLIADDNADMRAHLERIISAHWRTVLVADGEAALRTTRELRPDAVVTDVMMPRLDGFDFVAAIRADPELAGTPILMLSARAGAEAVSEGYAGGADDYLPKPFRSQELIDRLSARLSAAARERRSAATEHLDTALQAIESVPGILPALLHSAADAVGDASAVAIGVLDTEEDTIRVDYAGAVPTELRDRYHVVGLDAPLALVDVVKTGEPAVITDTFQLPPRYQHAVQDVANVARALVIHPLRGETGRVIGALMLVWPAPRTFDDDELDMFARTAQITQSAVDRIRNMAHEHRIAVDFQEHLLDLHRGSTAAVVAATYQPAGEALRVGGDWYLVTPLDRPGQLAISVGDVVGHGLPAAIVMSRLRAAIAATALTDSDPAAVLTALDRYASTVRGARCATVAYALVDVGDYAASISYACAGHPYPLLVAPGTEPVFLQSGRRPPVGVWDNQATHDAARTELPPGSLVLLYTDGLIERPGEALDRGFARLQAAAADCADLPVGDICAVLLDRMRPPGGYTDDVAVLALRPSHAAARSFAAVIPADVAHIADARHRMRRWVSRIVADPTRVTDILLATGEAVTNAIEHGSREDRAGTVSIEAFVRGGSVAVTVSDAGRWSGDSSASLRSLQRGRGLTLINGLADHVQTERTAAGTRISLRFDHAVGQTSSMA</sequence>
<organism evidence="11 12">
    <name type="scientific">Mycobacterium kyorinense</name>
    <dbReference type="NCBI Taxonomy" id="487514"/>
    <lineage>
        <taxon>Bacteria</taxon>
        <taxon>Bacillati</taxon>
        <taxon>Actinomycetota</taxon>
        <taxon>Actinomycetes</taxon>
        <taxon>Mycobacteriales</taxon>
        <taxon>Mycobacteriaceae</taxon>
        <taxon>Mycobacterium</taxon>
    </lineage>
</organism>
<dbReference type="SUPFAM" id="SSF55785">
    <property type="entry name" value="PYP-like sensor domain (PAS domain)"/>
    <property type="match status" value="1"/>
</dbReference>
<gene>
    <name evidence="11" type="ORF">AWC14_09515</name>
</gene>
<protein>
    <recommendedName>
        <fullName evidence="3">histidine kinase</fullName>
        <ecNumber evidence="3">2.7.13.3</ecNumber>
    </recommendedName>
</protein>
<dbReference type="Pfam" id="PF00512">
    <property type="entry name" value="HisKA"/>
    <property type="match status" value="1"/>
</dbReference>
<evidence type="ECO:0000259" key="9">
    <source>
        <dbReference type="PROSITE" id="PS50109"/>
    </source>
</evidence>
<evidence type="ECO:0000256" key="8">
    <source>
        <dbReference type="PROSITE-ProRule" id="PRU00169"/>
    </source>
</evidence>
<dbReference type="PRINTS" id="PR00344">
    <property type="entry name" value="BCTRLSENSOR"/>
</dbReference>
<comment type="subcellular location">
    <subcellularLocation>
        <location evidence="2">Cell membrane</location>
    </subcellularLocation>
</comment>
<keyword evidence="12" id="KW-1185">Reference proteome</keyword>
<dbReference type="SMART" id="SM00331">
    <property type="entry name" value="PP2C_SIG"/>
    <property type="match status" value="1"/>
</dbReference>
<dbReference type="Gene3D" id="3.40.50.2300">
    <property type="match status" value="1"/>
</dbReference>
<dbReference type="PANTHER" id="PTHR43547:SF2">
    <property type="entry name" value="HYBRID SIGNAL TRANSDUCTION HISTIDINE KINASE C"/>
    <property type="match status" value="1"/>
</dbReference>
<dbReference type="GO" id="GO:0000155">
    <property type="term" value="F:phosphorelay sensor kinase activity"/>
    <property type="evidence" value="ECO:0007669"/>
    <property type="project" value="InterPro"/>
</dbReference>
<dbReference type="SMART" id="SM00448">
    <property type="entry name" value="REC"/>
    <property type="match status" value="1"/>
</dbReference>
<keyword evidence="5" id="KW-0808">Transferase</keyword>
<dbReference type="SUPFAM" id="SSF47384">
    <property type="entry name" value="Homodimeric domain of signal transducing histidine kinase"/>
    <property type="match status" value="1"/>
</dbReference>
<comment type="caution">
    <text evidence="11">The sequence shown here is derived from an EMBL/GenBank/DDBJ whole genome shotgun (WGS) entry which is preliminary data.</text>
</comment>
<dbReference type="PANTHER" id="PTHR43547">
    <property type="entry name" value="TWO-COMPONENT HISTIDINE KINASE"/>
    <property type="match status" value="1"/>
</dbReference>
<dbReference type="SUPFAM" id="SSF52172">
    <property type="entry name" value="CheY-like"/>
    <property type="match status" value="1"/>
</dbReference>
<dbReference type="GO" id="GO:0005886">
    <property type="term" value="C:plasma membrane"/>
    <property type="evidence" value="ECO:0007669"/>
    <property type="project" value="UniProtKB-SubCell"/>
</dbReference>
<dbReference type="SMART" id="SM00388">
    <property type="entry name" value="HisKA"/>
    <property type="match status" value="1"/>
</dbReference>
<dbReference type="InterPro" id="IPR036097">
    <property type="entry name" value="HisK_dim/P_sf"/>
</dbReference>
<name>A0A1X1XQF1_9MYCO</name>
<dbReference type="SUPFAM" id="SSF81606">
    <property type="entry name" value="PP2C-like"/>
    <property type="match status" value="1"/>
</dbReference>
<evidence type="ECO:0000313" key="12">
    <source>
        <dbReference type="Proteomes" id="UP000193487"/>
    </source>
</evidence>
<keyword evidence="6 11" id="KW-0418">Kinase</keyword>
<accession>A0A1X1XQF1</accession>
<evidence type="ECO:0000256" key="6">
    <source>
        <dbReference type="ARBA" id="ARBA00022777"/>
    </source>
</evidence>
<dbReference type="InterPro" id="IPR036890">
    <property type="entry name" value="HATPase_C_sf"/>
</dbReference>
<dbReference type="Pfam" id="PF00072">
    <property type="entry name" value="Response_reg"/>
    <property type="match status" value="1"/>
</dbReference>
<dbReference type="InterPro" id="IPR001789">
    <property type="entry name" value="Sig_transdc_resp-reg_receiver"/>
</dbReference>
<feature type="domain" description="Histidine kinase" evidence="9">
    <location>
        <begin position="342"/>
        <end position="556"/>
    </location>
</feature>
<dbReference type="InterPro" id="IPR013656">
    <property type="entry name" value="PAS_4"/>
</dbReference>
<evidence type="ECO:0000256" key="1">
    <source>
        <dbReference type="ARBA" id="ARBA00000085"/>
    </source>
</evidence>
<dbReference type="InterPro" id="IPR004358">
    <property type="entry name" value="Sig_transdc_His_kin-like_C"/>
</dbReference>
<evidence type="ECO:0000313" key="11">
    <source>
        <dbReference type="EMBL" id="ORW00969.1"/>
    </source>
</evidence>
<dbReference type="InterPro" id="IPR003018">
    <property type="entry name" value="GAF"/>
</dbReference>
<keyword evidence="4 8" id="KW-0597">Phosphoprotein</keyword>
<dbReference type="SUPFAM" id="SSF55781">
    <property type="entry name" value="GAF domain-like"/>
    <property type="match status" value="1"/>
</dbReference>
<evidence type="ECO:0000256" key="7">
    <source>
        <dbReference type="ARBA" id="ARBA00023012"/>
    </source>
</evidence>
<evidence type="ECO:0000256" key="2">
    <source>
        <dbReference type="ARBA" id="ARBA00004236"/>
    </source>
</evidence>
<proteinExistence type="predicted"/>
<dbReference type="CDD" id="cd16936">
    <property type="entry name" value="HATPase_RsbW-like"/>
    <property type="match status" value="1"/>
</dbReference>
<dbReference type="Gene3D" id="3.60.40.10">
    <property type="entry name" value="PPM-type phosphatase domain"/>
    <property type="match status" value="1"/>
</dbReference>
<keyword evidence="7" id="KW-0902">Two-component regulatory system</keyword>
<dbReference type="EMBL" id="LQPE01000143">
    <property type="protein sequence ID" value="ORW00969.1"/>
    <property type="molecule type" value="Genomic_DNA"/>
</dbReference>
<dbReference type="PROSITE" id="PS50110">
    <property type="entry name" value="RESPONSE_REGULATORY"/>
    <property type="match status" value="1"/>
</dbReference>
<dbReference type="SUPFAM" id="SSF55874">
    <property type="entry name" value="ATPase domain of HSP90 chaperone/DNA topoisomerase II/histidine kinase"/>
    <property type="match status" value="2"/>
</dbReference>
<dbReference type="SMART" id="SM00065">
    <property type="entry name" value="GAF"/>
    <property type="match status" value="1"/>
</dbReference>
<dbReference type="SMART" id="SM00387">
    <property type="entry name" value="HATPase_c"/>
    <property type="match status" value="2"/>
</dbReference>
<evidence type="ECO:0000256" key="4">
    <source>
        <dbReference type="ARBA" id="ARBA00022553"/>
    </source>
</evidence>
<dbReference type="Gene3D" id="3.30.450.20">
    <property type="entry name" value="PAS domain"/>
    <property type="match status" value="1"/>
</dbReference>
<dbReference type="Pfam" id="PF13581">
    <property type="entry name" value="HATPase_c_2"/>
    <property type="match status" value="1"/>
</dbReference>
<dbReference type="InterPro" id="IPR011006">
    <property type="entry name" value="CheY-like_superfamily"/>
</dbReference>
<dbReference type="Gene3D" id="1.10.287.130">
    <property type="match status" value="1"/>
</dbReference>
<dbReference type="RefSeq" id="WP_057003140.1">
    <property type="nucleotide sequence ID" value="NZ_LLXQ01000004.1"/>
</dbReference>
<feature type="domain" description="Response regulatory" evidence="10">
    <location>
        <begin position="597"/>
        <end position="712"/>
    </location>
</feature>
<comment type="catalytic activity">
    <reaction evidence="1">
        <text>ATP + protein L-histidine = ADP + protein N-phospho-L-histidine.</text>
        <dbReference type="EC" id="2.7.13.3"/>
    </reaction>
</comment>